<organism evidence="2 3">
    <name type="scientific">Ignelater luminosus</name>
    <name type="common">Cucubano</name>
    <name type="synonym">Pyrophorus luminosus</name>
    <dbReference type="NCBI Taxonomy" id="2038154"/>
    <lineage>
        <taxon>Eukaryota</taxon>
        <taxon>Metazoa</taxon>
        <taxon>Ecdysozoa</taxon>
        <taxon>Arthropoda</taxon>
        <taxon>Hexapoda</taxon>
        <taxon>Insecta</taxon>
        <taxon>Pterygota</taxon>
        <taxon>Neoptera</taxon>
        <taxon>Endopterygota</taxon>
        <taxon>Coleoptera</taxon>
        <taxon>Polyphaga</taxon>
        <taxon>Elateriformia</taxon>
        <taxon>Elateroidea</taxon>
        <taxon>Elateridae</taxon>
        <taxon>Agrypninae</taxon>
        <taxon>Pyrophorini</taxon>
        <taxon>Ignelater</taxon>
    </lineage>
</organism>
<dbReference type="AlphaFoldDB" id="A0A8K0CPW6"/>
<keyword evidence="3" id="KW-1185">Reference proteome</keyword>
<dbReference type="Proteomes" id="UP000801492">
    <property type="component" value="Unassembled WGS sequence"/>
</dbReference>
<dbReference type="InterPro" id="IPR054722">
    <property type="entry name" value="PolX-like_BBD"/>
</dbReference>
<dbReference type="Pfam" id="PF22936">
    <property type="entry name" value="Pol_BBD"/>
    <property type="match status" value="1"/>
</dbReference>
<reference evidence="2" key="1">
    <citation type="submission" date="2019-08" db="EMBL/GenBank/DDBJ databases">
        <title>The genome of the North American firefly Photinus pyralis.</title>
        <authorList>
            <consortium name="Photinus pyralis genome working group"/>
            <person name="Fallon T.R."/>
            <person name="Sander Lower S.E."/>
            <person name="Weng J.-K."/>
        </authorList>
    </citation>
    <scope>NUCLEOTIDE SEQUENCE</scope>
    <source>
        <strain evidence="2">TRF0915ILg1</strain>
        <tissue evidence="2">Whole body</tissue>
    </source>
</reference>
<dbReference type="EMBL" id="VTPC01032425">
    <property type="protein sequence ID" value="KAF2891428.1"/>
    <property type="molecule type" value="Genomic_DNA"/>
</dbReference>
<proteinExistence type="predicted"/>
<comment type="caution">
    <text evidence="2">The sequence shown here is derived from an EMBL/GenBank/DDBJ whole genome shotgun (WGS) entry which is preliminary data.</text>
</comment>
<protein>
    <recommendedName>
        <fullName evidence="1">Retrovirus-related Pol polyprotein from transposon TNT 1-94-like beta-barrel domain-containing protein</fullName>
    </recommendedName>
</protein>
<evidence type="ECO:0000313" key="3">
    <source>
        <dbReference type="Proteomes" id="UP000801492"/>
    </source>
</evidence>
<evidence type="ECO:0000313" key="2">
    <source>
        <dbReference type="EMBL" id="KAF2891428.1"/>
    </source>
</evidence>
<name>A0A8K0CPW6_IGNLU</name>
<evidence type="ECO:0000259" key="1">
    <source>
        <dbReference type="Pfam" id="PF22936"/>
    </source>
</evidence>
<gene>
    <name evidence="2" type="ORF">ILUMI_14745</name>
</gene>
<feature type="non-terminal residue" evidence="2">
    <location>
        <position position="1"/>
    </location>
</feature>
<dbReference type="OrthoDB" id="8029976at2759"/>
<accession>A0A8K0CPW6</accession>
<sequence length="143" mass="16293">TTKVPHRNALIDMTMFNENLSDTETEEKWYLDSGCNSHMTSHIKYFLQYTPYTSSNNLVKIGDGRLLEAKGIGDIQVIVTVKGVCMKKGYSVQGEEDIIYLKKNDKLYVEAIKNKNLFVRNMKVDTRENCEENNLLAGYVSGI</sequence>
<feature type="domain" description="Retrovirus-related Pol polyprotein from transposon TNT 1-94-like beta-barrel" evidence="1">
    <location>
        <begin position="29"/>
        <end position="83"/>
    </location>
</feature>